<keyword evidence="3 5" id="KW-0378">Hydrolase</keyword>
<dbReference type="PANTHER" id="PTHR32060:SF30">
    <property type="entry name" value="CARBOXY-TERMINAL PROCESSING PROTEASE CTPA"/>
    <property type="match status" value="1"/>
</dbReference>
<dbReference type="PANTHER" id="PTHR32060">
    <property type="entry name" value="TAIL-SPECIFIC PROTEASE"/>
    <property type="match status" value="1"/>
</dbReference>
<dbReference type="Pfam" id="PF17820">
    <property type="entry name" value="PDZ_6"/>
    <property type="match status" value="1"/>
</dbReference>
<dbReference type="SMART" id="SM00245">
    <property type="entry name" value="TSPc"/>
    <property type="match status" value="1"/>
</dbReference>
<dbReference type="EMBL" id="CP000805">
    <property type="protein sequence ID" value="ACD70704.1"/>
    <property type="molecule type" value="Genomic_DNA"/>
</dbReference>
<dbReference type="SMR" id="A0A0H3BIH9"/>
<dbReference type="CDD" id="cd07560">
    <property type="entry name" value="Peptidase_S41_CPP"/>
    <property type="match status" value="1"/>
</dbReference>
<dbReference type="InterPro" id="IPR029045">
    <property type="entry name" value="ClpP/crotonase-like_dom_sf"/>
</dbReference>
<evidence type="ECO:0000256" key="5">
    <source>
        <dbReference type="RuleBase" id="RU004404"/>
    </source>
</evidence>
<dbReference type="Gene3D" id="3.90.226.10">
    <property type="entry name" value="2-enoyl-CoA Hydratase, Chain A, domain 1"/>
    <property type="match status" value="1"/>
</dbReference>
<evidence type="ECO:0000313" key="7">
    <source>
        <dbReference type="EMBL" id="ACD70704.1"/>
    </source>
</evidence>
<dbReference type="GO" id="GO:0006508">
    <property type="term" value="P:proteolysis"/>
    <property type="evidence" value="ECO:0007669"/>
    <property type="project" value="UniProtKB-KW"/>
</dbReference>
<evidence type="ECO:0000256" key="2">
    <source>
        <dbReference type="ARBA" id="ARBA00022670"/>
    </source>
</evidence>
<dbReference type="GO" id="GO:0030288">
    <property type="term" value="C:outer membrane-bounded periplasmic space"/>
    <property type="evidence" value="ECO:0007669"/>
    <property type="project" value="TreeGrafter"/>
</dbReference>
<evidence type="ECO:0000313" key="8">
    <source>
        <dbReference type="Proteomes" id="UP000001202"/>
    </source>
</evidence>
<name>A0A0H3BIH9_TREPS</name>
<dbReference type="GO" id="GO:0004175">
    <property type="term" value="F:endopeptidase activity"/>
    <property type="evidence" value="ECO:0007669"/>
    <property type="project" value="TreeGrafter"/>
</dbReference>
<dbReference type="InterPro" id="IPR001478">
    <property type="entry name" value="PDZ"/>
</dbReference>
<dbReference type="Pfam" id="PF03572">
    <property type="entry name" value="Peptidase_S41"/>
    <property type="match status" value="1"/>
</dbReference>
<dbReference type="InterPro" id="IPR036034">
    <property type="entry name" value="PDZ_sf"/>
</dbReference>
<protein>
    <submittedName>
        <fullName evidence="7">Carboxyl-terminal protease</fullName>
    </submittedName>
</protein>
<accession>A0A0H3BIH9</accession>
<dbReference type="NCBIfam" id="TIGR00225">
    <property type="entry name" value="prc"/>
    <property type="match status" value="1"/>
</dbReference>
<evidence type="ECO:0000256" key="1">
    <source>
        <dbReference type="ARBA" id="ARBA00009179"/>
    </source>
</evidence>
<dbReference type="InterPro" id="IPR055210">
    <property type="entry name" value="CtpA/B_N"/>
</dbReference>
<sequence length="448" mass="50317">MQTVQDVYEFLRKYYVDEVDPHILYKGALEGMINSLQDPYTTFVESDSISGVNLQDTTKGFFGGIGVVISKSRTSTPGKPAYVEVTAAIEDTPSWKGGIRPRDLIVKIGTMSTDTMTMDEVLKKLRGPIGTKVTLVVKRGTKIFRPFTLTRAKIEIPTVKYAKIDPNIAYVRLIEFNPVTATRMVETVTELRRQGCDRLILDLRNNPGGLITAAVDVTSSFIPSGTVVTTKSRVQGHSITFSVNARAQKLPPSMPVIVLINRDSASASEIVSGALKDHKRAYLVGQTTYGKGVVQQVFDLNERESLKMTISRYYTPSDANIDKSGIPPDLEVRETEFTPEEEEALVSLFKSEKVKLFAEQNRTMNSERIKQYARGLAREFKLRSILVEKLIAQEYHRHNASFVYDLEYDEQLRKAVELIRTQDIHALVARTKTVKELQEGIQEKKKVS</sequence>
<organism evidence="7 8">
    <name type="scientific">Treponema pallidum subsp. pallidum (strain SS14)</name>
    <dbReference type="NCBI Taxonomy" id="455434"/>
    <lineage>
        <taxon>Bacteria</taxon>
        <taxon>Pseudomonadati</taxon>
        <taxon>Spirochaetota</taxon>
        <taxon>Spirochaetia</taxon>
        <taxon>Spirochaetales</taxon>
        <taxon>Treponemataceae</taxon>
        <taxon>Treponema</taxon>
    </lineage>
</organism>
<dbReference type="GO" id="GO:0008236">
    <property type="term" value="F:serine-type peptidase activity"/>
    <property type="evidence" value="ECO:0007669"/>
    <property type="project" value="UniProtKB-KW"/>
</dbReference>
<gene>
    <name evidence="7" type="primary">ctp</name>
    <name evidence="7" type="ordered locus">TPASS_0277</name>
</gene>
<feature type="domain" description="PDZ" evidence="6">
    <location>
        <begin position="51"/>
        <end position="126"/>
    </location>
</feature>
<evidence type="ECO:0000256" key="3">
    <source>
        <dbReference type="ARBA" id="ARBA00022801"/>
    </source>
</evidence>
<evidence type="ECO:0000256" key="4">
    <source>
        <dbReference type="ARBA" id="ARBA00022825"/>
    </source>
</evidence>
<dbReference type="PATRIC" id="fig|455434.6.peg.282"/>
<dbReference type="SUPFAM" id="SSF52096">
    <property type="entry name" value="ClpP/crotonase"/>
    <property type="match status" value="1"/>
</dbReference>
<dbReference type="InterPro" id="IPR041489">
    <property type="entry name" value="PDZ_6"/>
</dbReference>
<dbReference type="AlphaFoldDB" id="A0A0H3BIH9"/>
<dbReference type="CDD" id="cd06782">
    <property type="entry name" value="cpPDZ_CPP-like"/>
    <property type="match status" value="1"/>
</dbReference>
<dbReference type="InterPro" id="IPR005151">
    <property type="entry name" value="Tail-specific_protease"/>
</dbReference>
<dbReference type="Gene3D" id="2.30.42.10">
    <property type="match status" value="1"/>
</dbReference>
<comment type="similarity">
    <text evidence="1 5">Belongs to the peptidase S41A family.</text>
</comment>
<proteinExistence type="inferred from homology"/>
<keyword evidence="2 5" id="KW-0645">Protease</keyword>
<dbReference type="Proteomes" id="UP000001202">
    <property type="component" value="Chromosome"/>
</dbReference>
<dbReference type="PROSITE" id="PS50106">
    <property type="entry name" value="PDZ"/>
    <property type="match status" value="1"/>
</dbReference>
<evidence type="ECO:0000259" key="6">
    <source>
        <dbReference type="PROSITE" id="PS50106"/>
    </source>
</evidence>
<dbReference type="Pfam" id="PF22694">
    <property type="entry name" value="CtpB_N-like"/>
    <property type="match status" value="1"/>
</dbReference>
<dbReference type="GO" id="GO:0007165">
    <property type="term" value="P:signal transduction"/>
    <property type="evidence" value="ECO:0007669"/>
    <property type="project" value="TreeGrafter"/>
</dbReference>
<reference evidence="7 8" key="1">
    <citation type="journal article" date="2008" name="BMC Microbiol.">
        <title>Complete genome sequence of Treponema pallidum ssp. pallidum strain SS14 determined with oligonucleotide arrays.</title>
        <authorList>
            <person name="Matejkova P."/>
            <person name="Strouhal M."/>
            <person name="Smajs D."/>
            <person name="Norris S.J."/>
            <person name="Palzkill T."/>
            <person name="Petrosino J.F."/>
            <person name="Sodergren E."/>
            <person name="Norton J.E."/>
            <person name="Singh J."/>
            <person name="Richmond T.A."/>
            <person name="Molla M.N."/>
            <person name="Albert T.J."/>
            <person name="Weinstock G.M."/>
        </authorList>
    </citation>
    <scope>NUCLEOTIDE SEQUENCE [LARGE SCALE GENOMIC DNA]</scope>
    <source>
        <strain evidence="7 8">SS14</strain>
    </source>
</reference>
<dbReference type="SMART" id="SM00228">
    <property type="entry name" value="PDZ"/>
    <property type="match status" value="1"/>
</dbReference>
<dbReference type="SUPFAM" id="SSF50156">
    <property type="entry name" value="PDZ domain-like"/>
    <property type="match status" value="1"/>
</dbReference>
<dbReference type="RefSeq" id="WP_010881726.1">
    <property type="nucleotide sequence ID" value="NC_010741.1"/>
</dbReference>
<dbReference type="Gene3D" id="3.30.750.44">
    <property type="match status" value="1"/>
</dbReference>
<keyword evidence="4 5" id="KW-0720">Serine protease</keyword>
<dbReference type="KEGG" id="tpp:TPASS_0277"/>
<dbReference type="InterPro" id="IPR004447">
    <property type="entry name" value="Peptidase_S41A"/>
</dbReference>